<name>A0ABP4JCC8_9ACTN</name>
<comment type="caution">
    <text evidence="1">The sequence shown here is derived from an EMBL/GenBank/DDBJ whole genome shotgun (WGS) entry which is preliminary data.</text>
</comment>
<protein>
    <submittedName>
        <fullName evidence="1">Uncharacterized protein</fullName>
    </submittedName>
</protein>
<dbReference type="EMBL" id="BAAAIZ010000017">
    <property type="protein sequence ID" value="GAA1418668.1"/>
    <property type="molecule type" value="Genomic_DNA"/>
</dbReference>
<organism evidence="1 2">
    <name type="scientific">Streptomyces thermospinosisporus</name>
    <dbReference type="NCBI Taxonomy" id="161482"/>
    <lineage>
        <taxon>Bacteria</taxon>
        <taxon>Bacillati</taxon>
        <taxon>Actinomycetota</taxon>
        <taxon>Actinomycetes</taxon>
        <taxon>Kitasatosporales</taxon>
        <taxon>Streptomycetaceae</taxon>
        <taxon>Streptomyces</taxon>
    </lineage>
</organism>
<accession>A0ABP4JCC8</accession>
<dbReference type="Proteomes" id="UP001500973">
    <property type="component" value="Unassembled WGS sequence"/>
</dbReference>
<reference evidence="2" key="1">
    <citation type="journal article" date="2019" name="Int. J. Syst. Evol. Microbiol.">
        <title>The Global Catalogue of Microorganisms (GCM) 10K type strain sequencing project: providing services to taxonomists for standard genome sequencing and annotation.</title>
        <authorList>
            <consortium name="The Broad Institute Genomics Platform"/>
            <consortium name="The Broad Institute Genome Sequencing Center for Infectious Disease"/>
            <person name="Wu L."/>
            <person name="Ma J."/>
        </authorList>
    </citation>
    <scope>NUCLEOTIDE SEQUENCE [LARGE SCALE GENOMIC DNA]</scope>
    <source>
        <strain evidence="2">JCM 11756</strain>
    </source>
</reference>
<evidence type="ECO:0000313" key="2">
    <source>
        <dbReference type="Proteomes" id="UP001500973"/>
    </source>
</evidence>
<sequence>MRGDAVSRGVAEARAQLLELAAVRLRDRDRHTDRYGPHVVSCRFVGHPVIDCTATPAARAGAADVICGS</sequence>
<gene>
    <name evidence="1" type="ORF">GCM10009601_14450</name>
</gene>
<evidence type="ECO:0000313" key="1">
    <source>
        <dbReference type="EMBL" id="GAA1418668.1"/>
    </source>
</evidence>
<proteinExistence type="predicted"/>
<keyword evidence="2" id="KW-1185">Reference proteome</keyword>